<evidence type="ECO:0000313" key="4">
    <source>
        <dbReference type="Proteomes" id="UP000252731"/>
    </source>
</evidence>
<dbReference type="RefSeq" id="WP_113881384.1">
    <property type="nucleotide sequence ID" value="NZ_QNSF01000002.1"/>
</dbReference>
<dbReference type="Pfam" id="PF13561">
    <property type="entry name" value="adh_short_C2"/>
    <property type="match status" value="1"/>
</dbReference>
<dbReference type="PANTHER" id="PTHR43180">
    <property type="entry name" value="3-OXOACYL-(ACYL-CARRIER-PROTEIN) REDUCTASE (AFU_ORTHOLOGUE AFUA_6G11210)"/>
    <property type="match status" value="1"/>
</dbReference>
<dbReference type="NCBIfam" id="NF005559">
    <property type="entry name" value="PRK07231.1"/>
    <property type="match status" value="1"/>
</dbReference>
<dbReference type="Proteomes" id="UP000252731">
    <property type="component" value="Unassembled WGS sequence"/>
</dbReference>
<dbReference type="CDD" id="cd05233">
    <property type="entry name" value="SDR_c"/>
    <property type="match status" value="1"/>
</dbReference>
<comment type="caution">
    <text evidence="3">The sequence shown here is derived from an EMBL/GenBank/DDBJ whole genome shotgun (WGS) entry which is preliminary data.</text>
</comment>
<dbReference type="FunFam" id="3.40.50.720:FF:000084">
    <property type="entry name" value="Short-chain dehydrogenase reductase"/>
    <property type="match status" value="1"/>
</dbReference>
<dbReference type="InterPro" id="IPR036291">
    <property type="entry name" value="NAD(P)-bd_dom_sf"/>
</dbReference>
<dbReference type="InterPro" id="IPR020904">
    <property type="entry name" value="Sc_DH/Rdtase_CS"/>
</dbReference>
<dbReference type="PRINTS" id="PR00081">
    <property type="entry name" value="GDHRDH"/>
</dbReference>
<dbReference type="InterPro" id="IPR002347">
    <property type="entry name" value="SDR_fam"/>
</dbReference>
<accession>A0A366K5H0</accession>
<dbReference type="PRINTS" id="PR00080">
    <property type="entry name" value="SDRFAMILY"/>
</dbReference>
<dbReference type="SUPFAM" id="SSF51735">
    <property type="entry name" value="NAD(P)-binding Rossmann-fold domains"/>
    <property type="match status" value="1"/>
</dbReference>
<evidence type="ECO:0000256" key="1">
    <source>
        <dbReference type="ARBA" id="ARBA00006484"/>
    </source>
</evidence>
<dbReference type="GO" id="GO:0008206">
    <property type="term" value="P:bile acid metabolic process"/>
    <property type="evidence" value="ECO:0007669"/>
    <property type="project" value="UniProtKB-ARBA"/>
</dbReference>
<proteinExistence type="inferred from homology"/>
<dbReference type="EMBL" id="QNSF01000002">
    <property type="protein sequence ID" value="RBP95841.1"/>
    <property type="molecule type" value="Genomic_DNA"/>
</dbReference>
<reference evidence="3 4" key="1">
    <citation type="submission" date="2018-06" db="EMBL/GenBank/DDBJ databases">
        <title>Freshwater and sediment microbial communities from various areas in North America, analyzing microbe dynamics in response to fracking.</title>
        <authorList>
            <person name="Lamendella R."/>
        </authorList>
    </citation>
    <scope>NUCLEOTIDE SEQUENCE [LARGE SCALE GENOMIC DNA]</scope>
    <source>
        <strain evidence="3 4">14_TX</strain>
    </source>
</reference>
<evidence type="ECO:0000313" key="3">
    <source>
        <dbReference type="EMBL" id="RBP95841.1"/>
    </source>
</evidence>
<name>A0A366K5H0_CYTFI</name>
<dbReference type="AlphaFoldDB" id="A0A366K5H0"/>
<keyword evidence="2" id="KW-0560">Oxidoreductase</keyword>
<sequence length="255" mass="26626">MFSLEGKVAIITGGGSGIGLATVKRFHEAGATVVVADITDESLLAEEIGGLYIKTDVSREEEVQFLLEKTIEIYGQIDILFNNAGIGIGLGMLADAQTEDYEQSFRVNTFGVMFGLKHGATLIKEGGVIVNTASAAGLQGVPTYGPYVASKHAVIGVSKTAALELSLRNIRVNCICPGTIDTPMVQNHAAPEQRAINNYITPLGRTGKPEEVAALVHFLCSDDASFITGQSIAIDGGVTSGTSLGVWTGLAALAN</sequence>
<organism evidence="3 4">
    <name type="scientific">Cytobacillus firmus</name>
    <name type="common">Bacillus firmus</name>
    <dbReference type="NCBI Taxonomy" id="1399"/>
    <lineage>
        <taxon>Bacteria</taxon>
        <taxon>Bacillati</taxon>
        <taxon>Bacillota</taxon>
        <taxon>Bacilli</taxon>
        <taxon>Bacillales</taxon>
        <taxon>Bacillaceae</taxon>
        <taxon>Cytobacillus</taxon>
    </lineage>
</organism>
<dbReference type="OrthoDB" id="306388at2"/>
<keyword evidence="4" id="KW-1185">Reference proteome</keyword>
<dbReference type="PROSITE" id="PS00061">
    <property type="entry name" value="ADH_SHORT"/>
    <property type="match status" value="1"/>
</dbReference>
<dbReference type="GO" id="GO:0016491">
    <property type="term" value="F:oxidoreductase activity"/>
    <property type="evidence" value="ECO:0007669"/>
    <property type="project" value="UniProtKB-KW"/>
</dbReference>
<protein>
    <submittedName>
        <fullName evidence="3">NAD(P)-dependent dehydrogenase (Short-subunit alcohol dehydrogenase family)</fullName>
    </submittedName>
</protein>
<dbReference type="PANTHER" id="PTHR43180:SF66">
    <property type="entry name" value="SHORT-CHAIN DEHYDROGENASE_REDUCTASE FAMILY PROTEIN"/>
    <property type="match status" value="1"/>
</dbReference>
<comment type="similarity">
    <text evidence="1">Belongs to the short-chain dehydrogenases/reductases (SDR) family.</text>
</comment>
<gene>
    <name evidence="3" type="ORF">DFO70_102166</name>
</gene>
<dbReference type="Gene3D" id="3.40.50.720">
    <property type="entry name" value="NAD(P)-binding Rossmann-like Domain"/>
    <property type="match status" value="1"/>
</dbReference>
<evidence type="ECO:0000256" key="2">
    <source>
        <dbReference type="ARBA" id="ARBA00023002"/>
    </source>
</evidence>